<keyword evidence="5" id="KW-0732">Signal</keyword>
<evidence type="ECO:0000256" key="5">
    <source>
        <dbReference type="RuleBase" id="RU362059"/>
    </source>
</evidence>
<evidence type="ECO:0000313" key="7">
    <source>
        <dbReference type="Proteomes" id="UP001642540"/>
    </source>
</evidence>
<dbReference type="EC" id="2.4.1.17" evidence="5"/>
<keyword evidence="3 4" id="KW-0808">Transferase</keyword>
<comment type="similarity">
    <text evidence="1 4">Belongs to the UDP-glycosyltransferase family.</text>
</comment>
<dbReference type="PROSITE" id="PS00375">
    <property type="entry name" value="UDPGT"/>
    <property type="match status" value="1"/>
</dbReference>
<proteinExistence type="inferred from homology"/>
<evidence type="ECO:0000256" key="1">
    <source>
        <dbReference type="ARBA" id="ARBA00009995"/>
    </source>
</evidence>
<organism evidence="6 7">
    <name type="scientific">Orchesella dallaii</name>
    <dbReference type="NCBI Taxonomy" id="48710"/>
    <lineage>
        <taxon>Eukaryota</taxon>
        <taxon>Metazoa</taxon>
        <taxon>Ecdysozoa</taxon>
        <taxon>Arthropoda</taxon>
        <taxon>Hexapoda</taxon>
        <taxon>Collembola</taxon>
        <taxon>Entomobryomorpha</taxon>
        <taxon>Entomobryoidea</taxon>
        <taxon>Orchesellidae</taxon>
        <taxon>Orchesellinae</taxon>
        <taxon>Orchesella</taxon>
    </lineage>
</organism>
<evidence type="ECO:0000256" key="3">
    <source>
        <dbReference type="ARBA" id="ARBA00022679"/>
    </source>
</evidence>
<dbReference type="Gene3D" id="3.40.50.2000">
    <property type="entry name" value="Glycogen Phosphorylase B"/>
    <property type="match status" value="2"/>
</dbReference>
<keyword evidence="7" id="KW-1185">Reference proteome</keyword>
<evidence type="ECO:0000256" key="2">
    <source>
        <dbReference type="ARBA" id="ARBA00022676"/>
    </source>
</evidence>
<evidence type="ECO:0000256" key="4">
    <source>
        <dbReference type="RuleBase" id="RU003718"/>
    </source>
</evidence>
<gene>
    <name evidence="6" type="ORF">ODALV1_LOCUS10595</name>
</gene>
<dbReference type="PANTHER" id="PTHR48043">
    <property type="entry name" value="EG:EG0003.4 PROTEIN-RELATED"/>
    <property type="match status" value="1"/>
</dbReference>
<dbReference type="InterPro" id="IPR035595">
    <property type="entry name" value="UDP_glycos_trans_CS"/>
</dbReference>
<feature type="signal peptide" evidence="5">
    <location>
        <begin position="1"/>
        <end position="22"/>
    </location>
</feature>
<dbReference type="InterPro" id="IPR050271">
    <property type="entry name" value="UDP-glycosyltransferase"/>
</dbReference>
<name>A0ABP1QIG2_9HEXA</name>
<keyword evidence="5" id="KW-0472">Membrane</keyword>
<accession>A0ABP1QIG2</accession>
<dbReference type="PANTHER" id="PTHR48043:SF27">
    <property type="entry name" value="UDP-GLUCURONOSYLTRANSFERASE"/>
    <property type="match status" value="1"/>
</dbReference>
<protein>
    <recommendedName>
        <fullName evidence="5">UDP-glucuronosyltransferase</fullName>
        <ecNumber evidence="5">2.4.1.17</ecNumber>
    </recommendedName>
</protein>
<dbReference type="SUPFAM" id="SSF53756">
    <property type="entry name" value="UDP-Glycosyltransferase/glycogen phosphorylase"/>
    <property type="match status" value="1"/>
</dbReference>
<dbReference type="CDD" id="cd03784">
    <property type="entry name" value="GT1_Gtf-like"/>
    <property type="match status" value="1"/>
</dbReference>
<sequence>MMVNMWSLLLFLFAFSITKVSGEHILIFHHVASYSHRVQTMPLAEALSKRGHQVTFLSPFYPKQPNVNITEIVPQTLTEYTDENLNRDFNINLRVQNKMDQLSDVVFNLSKGACETLYKSPEFKSWLKKTNKVDLVIIDNCFPECGIGLAYKLGAKYAIFSTVSVFAHEHYTLGFLPESSAIPQLEIYATKPPMNFLVRVSNELMNLKWRWLHLQYSKIMDSMIRKSLLVPEMPYIEDLFRNVSLVLHTGDIVTDYPRTLPPLYVNVAGIHCKPPENISFSEDLESFLNATINGQEDDGFVYISLGSLAVSSDLPQHIKNRFFDTIKSFPNIKFLWKWNGELPQNISSNLFLSHWFPQLNILAHPRIRGFITQSGRPSVMEALYNGVPMIAFPILGDQDFNAGRINKMGGNIKLEIGSFTSEELIAAVNALVYEPSMKLQMKKLQTIFRDRPMTPVDTAVWWTEYVLRTEDTSHLRPTGNDQYWFQRAQLDVWLFLLVVMLAVTYILGVLIVITSRRMWKQMMESSKLKVA</sequence>
<comment type="catalytic activity">
    <reaction evidence="5">
        <text>glucuronate acceptor + UDP-alpha-D-glucuronate = acceptor beta-D-glucuronoside + UDP + H(+)</text>
        <dbReference type="Rhea" id="RHEA:21032"/>
        <dbReference type="ChEBI" id="CHEBI:15378"/>
        <dbReference type="ChEBI" id="CHEBI:58052"/>
        <dbReference type="ChEBI" id="CHEBI:58223"/>
        <dbReference type="ChEBI" id="CHEBI:132367"/>
        <dbReference type="ChEBI" id="CHEBI:132368"/>
        <dbReference type="EC" id="2.4.1.17"/>
    </reaction>
</comment>
<feature type="chain" id="PRO_5044999035" description="UDP-glucuronosyltransferase" evidence="5">
    <location>
        <begin position="23"/>
        <end position="531"/>
    </location>
</feature>
<dbReference type="Pfam" id="PF00201">
    <property type="entry name" value="UDPGT"/>
    <property type="match status" value="1"/>
</dbReference>
<dbReference type="InterPro" id="IPR002213">
    <property type="entry name" value="UDP_glucos_trans"/>
</dbReference>
<comment type="subcellular location">
    <subcellularLocation>
        <location evidence="5">Membrane</location>
        <topology evidence="5">Single-pass membrane protein</topology>
    </subcellularLocation>
</comment>
<feature type="transmembrane region" description="Helical" evidence="5">
    <location>
        <begin position="492"/>
        <end position="513"/>
    </location>
</feature>
<evidence type="ECO:0000313" key="6">
    <source>
        <dbReference type="EMBL" id="CAL8100658.1"/>
    </source>
</evidence>
<comment type="caution">
    <text evidence="6">The sequence shown here is derived from an EMBL/GenBank/DDBJ whole genome shotgun (WGS) entry which is preliminary data.</text>
</comment>
<reference evidence="6 7" key="1">
    <citation type="submission" date="2024-08" db="EMBL/GenBank/DDBJ databases">
        <authorList>
            <person name="Cucini C."/>
            <person name="Frati F."/>
        </authorList>
    </citation>
    <scope>NUCLEOTIDE SEQUENCE [LARGE SCALE GENOMIC DNA]</scope>
</reference>
<dbReference type="Proteomes" id="UP001642540">
    <property type="component" value="Unassembled WGS sequence"/>
</dbReference>
<keyword evidence="5" id="KW-0812">Transmembrane</keyword>
<keyword evidence="5" id="KW-1133">Transmembrane helix</keyword>
<dbReference type="EMBL" id="CAXLJM020000033">
    <property type="protein sequence ID" value="CAL8100658.1"/>
    <property type="molecule type" value="Genomic_DNA"/>
</dbReference>
<keyword evidence="2 4" id="KW-0328">Glycosyltransferase</keyword>